<sequence length="149" mass="17261">MNYPNVPSDYAFVREEEMAVYGLKDHQRVISKLNTHLGLLYYVEGTITLEPFPETMLDESKASPVPDLLLYDNETAESPIIVEVCNQEGLKKDLKKVMQLVDEDNYGIVEGYVYNYKSQQWHQYHKGIGWVLDEPSFSQLLQLDLHSFL</sequence>
<evidence type="ECO:0000313" key="1">
    <source>
        <dbReference type="EMBL" id="RRB15324.1"/>
    </source>
</evidence>
<gene>
    <name evidence="1" type="ORF">EHT87_12365</name>
</gene>
<organism evidence="1 2">
    <name type="scientific">Larkinella knui</name>
    <dbReference type="NCBI Taxonomy" id="2025310"/>
    <lineage>
        <taxon>Bacteria</taxon>
        <taxon>Pseudomonadati</taxon>
        <taxon>Bacteroidota</taxon>
        <taxon>Cytophagia</taxon>
        <taxon>Cytophagales</taxon>
        <taxon>Spirosomataceae</taxon>
        <taxon>Larkinella</taxon>
    </lineage>
</organism>
<reference evidence="1 2" key="1">
    <citation type="submission" date="2018-11" db="EMBL/GenBank/DDBJ databases">
        <authorList>
            <person name="Zhou Z."/>
            <person name="Wang G."/>
        </authorList>
    </citation>
    <scope>NUCLEOTIDE SEQUENCE [LARGE SCALE GENOMIC DNA]</scope>
    <source>
        <strain evidence="1 2">KCTC42998</strain>
    </source>
</reference>
<dbReference type="OrthoDB" id="954297at2"/>
<proteinExistence type="predicted"/>
<keyword evidence="2" id="KW-1185">Reference proteome</keyword>
<comment type="caution">
    <text evidence="1">The sequence shown here is derived from an EMBL/GenBank/DDBJ whole genome shotgun (WGS) entry which is preliminary data.</text>
</comment>
<dbReference type="Proteomes" id="UP000274271">
    <property type="component" value="Unassembled WGS sequence"/>
</dbReference>
<protein>
    <recommendedName>
        <fullName evidence="3">Uma2 family endonuclease</fullName>
    </recommendedName>
</protein>
<evidence type="ECO:0008006" key="3">
    <source>
        <dbReference type="Google" id="ProtNLM"/>
    </source>
</evidence>
<dbReference type="AlphaFoldDB" id="A0A3P1CQT5"/>
<evidence type="ECO:0000313" key="2">
    <source>
        <dbReference type="Proteomes" id="UP000274271"/>
    </source>
</evidence>
<dbReference type="RefSeq" id="WP_124906928.1">
    <property type="nucleotide sequence ID" value="NZ_RQJP01000002.1"/>
</dbReference>
<accession>A0A3P1CQT5</accession>
<name>A0A3P1CQT5_9BACT</name>
<dbReference type="EMBL" id="RQJP01000002">
    <property type="protein sequence ID" value="RRB15324.1"/>
    <property type="molecule type" value="Genomic_DNA"/>
</dbReference>
<dbReference type="Gene3D" id="3.90.1570.20">
    <property type="match status" value="1"/>
</dbReference>